<keyword evidence="3" id="KW-1185">Reference proteome</keyword>
<dbReference type="Gene3D" id="3.40.30.10">
    <property type="entry name" value="Glutaredoxin"/>
    <property type="match status" value="1"/>
</dbReference>
<dbReference type="Proteomes" id="UP001330749">
    <property type="component" value="Unassembled WGS sequence"/>
</dbReference>
<dbReference type="EMBL" id="JARMQG010000216">
    <property type="protein sequence ID" value="MED3563764.1"/>
    <property type="molecule type" value="Genomic_DNA"/>
</dbReference>
<dbReference type="InterPro" id="IPR036249">
    <property type="entry name" value="Thioredoxin-like_sf"/>
</dbReference>
<name>A0ABU6NCL6_9BACI</name>
<dbReference type="Pfam" id="PF00085">
    <property type="entry name" value="Thioredoxin"/>
    <property type="match status" value="1"/>
</dbReference>
<comment type="caution">
    <text evidence="2">The sequence shown here is derived from an EMBL/GenBank/DDBJ whole genome shotgun (WGS) entry which is preliminary data.</text>
</comment>
<proteinExistence type="predicted"/>
<sequence>MNEWNLDEFSSFIENKSTGFVYFYTPLCGTCQLASRMLQIIEQMVDTKMGKMNLNFYPDIGKNYSIESVPCLMFINDGQVVEMLYAFRSVPYLLEKIKEHLT</sequence>
<dbReference type="CDD" id="cd02947">
    <property type="entry name" value="TRX_family"/>
    <property type="match status" value="1"/>
</dbReference>
<organism evidence="2 3">
    <name type="scientific">Bacillus xiapuensis</name>
    <dbReference type="NCBI Taxonomy" id="2014075"/>
    <lineage>
        <taxon>Bacteria</taxon>
        <taxon>Bacillati</taxon>
        <taxon>Bacillota</taxon>
        <taxon>Bacilli</taxon>
        <taxon>Bacillales</taxon>
        <taxon>Bacillaceae</taxon>
        <taxon>Bacillus</taxon>
    </lineage>
</organism>
<gene>
    <name evidence="2" type="ORF">P4447_15170</name>
</gene>
<evidence type="ECO:0000313" key="2">
    <source>
        <dbReference type="EMBL" id="MED3563764.1"/>
    </source>
</evidence>
<feature type="domain" description="Thioredoxin" evidence="1">
    <location>
        <begin position="5"/>
        <end position="97"/>
    </location>
</feature>
<accession>A0ABU6NCL6</accession>
<dbReference type="InterPro" id="IPR013766">
    <property type="entry name" value="Thioredoxin_domain"/>
</dbReference>
<dbReference type="RefSeq" id="WP_327968833.1">
    <property type="nucleotide sequence ID" value="NZ_JARMQG010000216.1"/>
</dbReference>
<evidence type="ECO:0000259" key="1">
    <source>
        <dbReference type="Pfam" id="PF00085"/>
    </source>
</evidence>
<dbReference type="PANTHER" id="PTHR45663">
    <property type="entry name" value="GEO12009P1"/>
    <property type="match status" value="1"/>
</dbReference>
<evidence type="ECO:0000313" key="3">
    <source>
        <dbReference type="Proteomes" id="UP001330749"/>
    </source>
</evidence>
<dbReference type="PANTHER" id="PTHR45663:SF41">
    <property type="entry name" value="THIOREDOXIN-LIKE PROTEIN YUSE"/>
    <property type="match status" value="1"/>
</dbReference>
<dbReference type="SUPFAM" id="SSF52833">
    <property type="entry name" value="Thioredoxin-like"/>
    <property type="match status" value="1"/>
</dbReference>
<reference evidence="2 3" key="1">
    <citation type="submission" date="2023-03" db="EMBL/GenBank/DDBJ databases">
        <title>Bacillus Genome Sequencing.</title>
        <authorList>
            <person name="Dunlap C."/>
        </authorList>
    </citation>
    <scope>NUCLEOTIDE SEQUENCE [LARGE SCALE GENOMIC DNA]</scope>
    <source>
        <strain evidence="2 3">B-14544</strain>
    </source>
</reference>
<protein>
    <submittedName>
        <fullName evidence="2">Thioredoxin family protein</fullName>
    </submittedName>
</protein>